<dbReference type="GO" id="GO:0046872">
    <property type="term" value="F:metal ion binding"/>
    <property type="evidence" value="ECO:0007669"/>
    <property type="project" value="UniProtKB-KW"/>
</dbReference>
<keyword evidence="3" id="KW-0408">Iron</keyword>
<dbReference type="GO" id="GO:0019441">
    <property type="term" value="P:L-tryptophan catabolic process to kynurenine"/>
    <property type="evidence" value="ECO:0007669"/>
    <property type="project" value="InterPro"/>
</dbReference>
<dbReference type="SUPFAM" id="SSF140959">
    <property type="entry name" value="Indolic compounds 2,3-dioxygenase-like"/>
    <property type="match status" value="1"/>
</dbReference>
<gene>
    <name evidence="4" type="ORF">DFH08DRAFT_1002626</name>
</gene>
<evidence type="ECO:0000256" key="1">
    <source>
        <dbReference type="ARBA" id="ARBA00007119"/>
    </source>
</evidence>
<reference evidence="4" key="1">
    <citation type="submission" date="2023-03" db="EMBL/GenBank/DDBJ databases">
        <title>Massive genome expansion in bonnet fungi (Mycena s.s.) driven by repeated elements and novel gene families across ecological guilds.</title>
        <authorList>
            <consortium name="Lawrence Berkeley National Laboratory"/>
            <person name="Harder C.B."/>
            <person name="Miyauchi S."/>
            <person name="Viragh M."/>
            <person name="Kuo A."/>
            <person name="Thoen E."/>
            <person name="Andreopoulos B."/>
            <person name="Lu D."/>
            <person name="Skrede I."/>
            <person name="Drula E."/>
            <person name="Henrissat B."/>
            <person name="Morin E."/>
            <person name="Kohler A."/>
            <person name="Barry K."/>
            <person name="LaButti K."/>
            <person name="Morin E."/>
            <person name="Salamov A."/>
            <person name="Lipzen A."/>
            <person name="Mereny Z."/>
            <person name="Hegedus B."/>
            <person name="Baldrian P."/>
            <person name="Stursova M."/>
            <person name="Weitz H."/>
            <person name="Taylor A."/>
            <person name="Grigoriev I.V."/>
            <person name="Nagy L.G."/>
            <person name="Martin F."/>
            <person name="Kauserud H."/>
        </authorList>
    </citation>
    <scope>NUCLEOTIDE SEQUENCE</scope>
    <source>
        <strain evidence="4">CBHHK002</strain>
    </source>
</reference>
<dbReference type="InterPro" id="IPR000898">
    <property type="entry name" value="Indolamine_dOase"/>
</dbReference>
<dbReference type="GO" id="GO:0034354">
    <property type="term" value="P:'de novo' NAD+ biosynthetic process from L-tryptophan"/>
    <property type="evidence" value="ECO:0007669"/>
    <property type="project" value="TreeGrafter"/>
</dbReference>
<dbReference type="GO" id="GO:0005737">
    <property type="term" value="C:cytoplasm"/>
    <property type="evidence" value="ECO:0007669"/>
    <property type="project" value="TreeGrafter"/>
</dbReference>
<evidence type="ECO:0000313" key="4">
    <source>
        <dbReference type="EMBL" id="KAJ7366026.1"/>
    </source>
</evidence>
<dbReference type="Gene3D" id="1.20.58.480">
    <property type="match status" value="1"/>
</dbReference>
<dbReference type="EMBL" id="JARIHO010000002">
    <property type="protein sequence ID" value="KAJ7366026.1"/>
    <property type="molecule type" value="Genomic_DNA"/>
</dbReference>
<accession>A0AAD7AQ73</accession>
<dbReference type="GO" id="GO:0033754">
    <property type="term" value="F:indoleamine 2,3-dioxygenase activity"/>
    <property type="evidence" value="ECO:0007669"/>
    <property type="project" value="TreeGrafter"/>
</dbReference>
<proteinExistence type="inferred from homology"/>
<dbReference type="PANTHER" id="PTHR28657:SF11">
    <property type="entry name" value="INDOLEAMINE 2,3-DIOXYGENASE"/>
    <property type="match status" value="1"/>
</dbReference>
<organism evidence="4 5">
    <name type="scientific">Mycena albidolilacea</name>
    <dbReference type="NCBI Taxonomy" id="1033008"/>
    <lineage>
        <taxon>Eukaryota</taxon>
        <taxon>Fungi</taxon>
        <taxon>Dikarya</taxon>
        <taxon>Basidiomycota</taxon>
        <taxon>Agaricomycotina</taxon>
        <taxon>Agaricomycetes</taxon>
        <taxon>Agaricomycetidae</taxon>
        <taxon>Agaricales</taxon>
        <taxon>Marasmiineae</taxon>
        <taxon>Mycenaceae</taxon>
        <taxon>Mycena</taxon>
    </lineage>
</organism>
<dbReference type="GO" id="GO:0020037">
    <property type="term" value="F:heme binding"/>
    <property type="evidence" value="ECO:0007669"/>
    <property type="project" value="InterPro"/>
</dbReference>
<evidence type="ECO:0000256" key="3">
    <source>
        <dbReference type="ARBA" id="ARBA00023004"/>
    </source>
</evidence>
<comment type="similarity">
    <text evidence="1">Belongs to the indoleamine 2,3-dioxygenase family.</text>
</comment>
<dbReference type="Proteomes" id="UP001218218">
    <property type="component" value="Unassembled WGS sequence"/>
</dbReference>
<name>A0AAD7AQ73_9AGAR</name>
<protein>
    <recommendedName>
        <fullName evidence="6">Indoleamine 2,3-dioxygenase</fullName>
    </recommendedName>
</protein>
<dbReference type="PANTHER" id="PTHR28657">
    <property type="entry name" value="INDOLEAMINE 2,3-DIOXYGENASE"/>
    <property type="match status" value="1"/>
</dbReference>
<sequence length="477" mass="53256">MAPLLLRIARHVLYAYSGRLGSPKSSIPDLSGIFSVTDSPTHALEELVKKSGGTWPPCPTFDSSWPAPLRVYHATYELVAPIFPVLESSTSDDENRQTIDGMRARIRGLLSGDPTFDAAQCSADMKAVLSVLQDDEAGHWSGYSDQSMQSAMLGFCACVCFLRHAYRWGVSPVVREAQMETSLSFPPELEEPWLLLQRYFGFTSPGGGLSTCLYFNTRGVDTNFKPFYSSVHGLPQLHQKTADWDARLFLETEHRSLPMYRLIAETISACGSFAGDCPLDALTSLKEANTVFQNTYRFFFENMKDANISHALWLAYLQGYTGWALLGADGVVVSGVSGGHSLTIRTLDAFLGILPVPPAEEEALHLPVAQRDWLRSLREYDIRAKVQSAIERCTNAPDLTVAFWQGMQDELQKMVQKLRLWRMGHMSRMTSYEGVHRPERVFMTAGRSIPPKGEVSDETGMVQHLKEVLQERLTQTV</sequence>
<dbReference type="InterPro" id="IPR037217">
    <property type="entry name" value="Trp/Indoleamine_2_3_dOase-like"/>
</dbReference>
<keyword evidence="5" id="KW-1185">Reference proteome</keyword>
<evidence type="ECO:0000256" key="2">
    <source>
        <dbReference type="ARBA" id="ARBA00022723"/>
    </source>
</evidence>
<evidence type="ECO:0000313" key="5">
    <source>
        <dbReference type="Proteomes" id="UP001218218"/>
    </source>
</evidence>
<comment type="caution">
    <text evidence="4">The sequence shown here is derived from an EMBL/GenBank/DDBJ whole genome shotgun (WGS) entry which is preliminary data.</text>
</comment>
<dbReference type="AlphaFoldDB" id="A0AAD7AQ73"/>
<evidence type="ECO:0008006" key="6">
    <source>
        <dbReference type="Google" id="ProtNLM"/>
    </source>
</evidence>
<keyword evidence="2" id="KW-0479">Metal-binding</keyword>